<keyword evidence="6" id="KW-1185">Reference proteome</keyword>
<dbReference type="PROSITE" id="PS50949">
    <property type="entry name" value="HTH_GNTR"/>
    <property type="match status" value="1"/>
</dbReference>
<dbReference type="GO" id="GO:0003677">
    <property type="term" value="F:DNA binding"/>
    <property type="evidence" value="ECO:0007669"/>
    <property type="project" value="UniProtKB-KW"/>
</dbReference>
<keyword evidence="3" id="KW-0804">Transcription</keyword>
<dbReference type="InterPro" id="IPR012702">
    <property type="entry name" value="CP_lyase_PhnF"/>
</dbReference>
<dbReference type="AlphaFoldDB" id="A0A7W5K2K2"/>
<dbReference type="SUPFAM" id="SSF64288">
    <property type="entry name" value="Chorismate lyase-like"/>
    <property type="match status" value="1"/>
</dbReference>
<comment type="caution">
    <text evidence="5">The sequence shown here is derived from an EMBL/GenBank/DDBJ whole genome shotgun (WGS) entry which is preliminary data.</text>
</comment>
<evidence type="ECO:0000313" key="6">
    <source>
        <dbReference type="Proteomes" id="UP000553442"/>
    </source>
</evidence>
<dbReference type="PANTHER" id="PTHR44846">
    <property type="entry name" value="MANNOSYL-D-GLYCERATE TRANSPORT/METABOLISM SYSTEM REPRESSOR MNGR-RELATED"/>
    <property type="match status" value="1"/>
</dbReference>
<dbReference type="SMART" id="SM00345">
    <property type="entry name" value="HTH_GNTR"/>
    <property type="match status" value="1"/>
</dbReference>
<keyword evidence="1" id="KW-0805">Transcription regulation</keyword>
<evidence type="ECO:0000256" key="3">
    <source>
        <dbReference type="ARBA" id="ARBA00023163"/>
    </source>
</evidence>
<evidence type="ECO:0000256" key="2">
    <source>
        <dbReference type="ARBA" id="ARBA00023125"/>
    </source>
</evidence>
<dbReference type="SUPFAM" id="SSF46785">
    <property type="entry name" value="Winged helix' DNA-binding domain"/>
    <property type="match status" value="1"/>
</dbReference>
<evidence type="ECO:0000313" key="5">
    <source>
        <dbReference type="EMBL" id="MBB3330809.1"/>
    </source>
</evidence>
<gene>
    <name evidence="5" type="ORF">BDK63_001681</name>
</gene>
<dbReference type="InterPro" id="IPR011663">
    <property type="entry name" value="UTRA"/>
</dbReference>
<name>A0A7W5K2K2_9GAMM</name>
<evidence type="ECO:0000256" key="1">
    <source>
        <dbReference type="ARBA" id="ARBA00023015"/>
    </source>
</evidence>
<evidence type="ECO:0000259" key="4">
    <source>
        <dbReference type="PROSITE" id="PS50949"/>
    </source>
</evidence>
<dbReference type="Gene3D" id="1.10.10.10">
    <property type="entry name" value="Winged helix-like DNA-binding domain superfamily/Winged helix DNA-binding domain"/>
    <property type="match status" value="1"/>
</dbReference>
<dbReference type="InterPro" id="IPR036390">
    <property type="entry name" value="WH_DNA-bd_sf"/>
</dbReference>
<protein>
    <submittedName>
        <fullName evidence="5">GntR family phosphonate transport system transcriptional regulator</fullName>
    </submittedName>
</protein>
<dbReference type="PRINTS" id="PR00035">
    <property type="entry name" value="HTHGNTR"/>
</dbReference>
<keyword evidence="2" id="KW-0238">DNA-binding</keyword>
<dbReference type="InterPro" id="IPR000524">
    <property type="entry name" value="Tscrpt_reg_HTH_GntR"/>
</dbReference>
<dbReference type="SMART" id="SM00866">
    <property type="entry name" value="UTRA"/>
    <property type="match status" value="1"/>
</dbReference>
<sequence>MSLYAVDRDSGLALYRQIASRLEQEVRHRFVPGDGLPSETALAEQFGVNRHTLRRAVDELVEAGLLERRHGLGVFVLDTQLDYRISQATRFTENLASLGLMTDLRILRKQTLGAIAGVAERLDIAEGRAVHWIETLRLVEGRPLCVISHFAPAERFPDLLERFERDSLHALLEAGYGCRLRRTESLVTAVLPQGDDARLLGMPQNRPVLRVKSVNVNDRDGTPVEYAITRFRADRIQLRINP</sequence>
<dbReference type="Proteomes" id="UP000553442">
    <property type="component" value="Unassembled WGS sequence"/>
</dbReference>
<dbReference type="InterPro" id="IPR036388">
    <property type="entry name" value="WH-like_DNA-bd_sf"/>
</dbReference>
<dbReference type="RefSeq" id="WP_183330918.1">
    <property type="nucleotide sequence ID" value="NZ_JACHZF010000010.1"/>
</dbReference>
<organism evidence="5 6">
    <name type="scientific">Halomonas campaniensis</name>
    <dbReference type="NCBI Taxonomy" id="213554"/>
    <lineage>
        <taxon>Bacteria</taxon>
        <taxon>Pseudomonadati</taxon>
        <taxon>Pseudomonadota</taxon>
        <taxon>Gammaproteobacteria</taxon>
        <taxon>Oceanospirillales</taxon>
        <taxon>Halomonadaceae</taxon>
        <taxon>Halomonas</taxon>
    </lineage>
</organism>
<dbReference type="PANTHER" id="PTHR44846:SF16">
    <property type="entry name" value="TRANSCRIPTIONAL REGULATOR PHNF-RELATED"/>
    <property type="match status" value="1"/>
</dbReference>
<reference evidence="5 6" key="1">
    <citation type="submission" date="2020-08" db="EMBL/GenBank/DDBJ databases">
        <title>Genomic Encyclopedia of Archaeal and Bacterial Type Strains, Phase II (KMG-II): from individual species to whole genera.</title>
        <authorList>
            <person name="Goeker M."/>
        </authorList>
    </citation>
    <scope>NUCLEOTIDE SEQUENCE [LARGE SCALE GENOMIC DNA]</scope>
    <source>
        <strain evidence="5 6">5AG</strain>
    </source>
</reference>
<dbReference type="Gene3D" id="3.40.1410.10">
    <property type="entry name" value="Chorismate lyase-like"/>
    <property type="match status" value="1"/>
</dbReference>
<dbReference type="InterPro" id="IPR028978">
    <property type="entry name" value="Chorismate_lyase_/UTRA_dom_sf"/>
</dbReference>
<accession>A0A7W5K2K2</accession>
<dbReference type="Pfam" id="PF07702">
    <property type="entry name" value="UTRA"/>
    <property type="match status" value="1"/>
</dbReference>
<dbReference type="NCBIfam" id="TIGR02325">
    <property type="entry name" value="C_P_lyase_phnF"/>
    <property type="match status" value="1"/>
</dbReference>
<feature type="domain" description="HTH gntR-type" evidence="4">
    <location>
        <begin position="12"/>
        <end position="79"/>
    </location>
</feature>
<dbReference type="EMBL" id="JACHZF010000010">
    <property type="protein sequence ID" value="MBB3330809.1"/>
    <property type="molecule type" value="Genomic_DNA"/>
</dbReference>
<dbReference type="CDD" id="cd07377">
    <property type="entry name" value="WHTH_GntR"/>
    <property type="match status" value="1"/>
</dbReference>
<proteinExistence type="predicted"/>
<dbReference type="InterPro" id="IPR050679">
    <property type="entry name" value="Bact_HTH_transcr_reg"/>
</dbReference>
<dbReference type="Pfam" id="PF00392">
    <property type="entry name" value="GntR"/>
    <property type="match status" value="1"/>
</dbReference>
<dbReference type="GO" id="GO:0003700">
    <property type="term" value="F:DNA-binding transcription factor activity"/>
    <property type="evidence" value="ECO:0007669"/>
    <property type="project" value="InterPro"/>
</dbReference>